<evidence type="ECO:0000259" key="1">
    <source>
        <dbReference type="PROSITE" id="PS51186"/>
    </source>
</evidence>
<dbReference type="Pfam" id="PF13302">
    <property type="entry name" value="Acetyltransf_3"/>
    <property type="match status" value="1"/>
</dbReference>
<dbReference type="RefSeq" id="WP_382050863.1">
    <property type="nucleotide sequence ID" value="NZ_JBHSKJ010000034.1"/>
</dbReference>
<dbReference type="Gene3D" id="3.40.630.30">
    <property type="match status" value="1"/>
</dbReference>
<dbReference type="PROSITE" id="PS51186">
    <property type="entry name" value="GNAT"/>
    <property type="match status" value="1"/>
</dbReference>
<organism evidence="2 3">
    <name type="scientific">Streptomyces aureoversilis</name>
    <dbReference type="NCBI Taxonomy" id="67277"/>
    <lineage>
        <taxon>Bacteria</taxon>
        <taxon>Bacillati</taxon>
        <taxon>Actinomycetota</taxon>
        <taxon>Actinomycetes</taxon>
        <taxon>Kitasatosporales</taxon>
        <taxon>Streptomycetaceae</taxon>
        <taxon>Streptomyces</taxon>
    </lineage>
</organism>
<evidence type="ECO:0000313" key="3">
    <source>
        <dbReference type="Proteomes" id="UP001596222"/>
    </source>
</evidence>
<proteinExistence type="predicted"/>
<gene>
    <name evidence="2" type="ORF">ACFPP6_35070</name>
</gene>
<reference evidence="3" key="1">
    <citation type="journal article" date="2019" name="Int. J. Syst. Evol. Microbiol.">
        <title>The Global Catalogue of Microorganisms (GCM) 10K type strain sequencing project: providing services to taxonomists for standard genome sequencing and annotation.</title>
        <authorList>
            <consortium name="The Broad Institute Genomics Platform"/>
            <consortium name="The Broad Institute Genome Sequencing Center for Infectious Disease"/>
            <person name="Wu L."/>
            <person name="Ma J."/>
        </authorList>
    </citation>
    <scope>NUCLEOTIDE SEQUENCE [LARGE SCALE GENOMIC DNA]</scope>
    <source>
        <strain evidence="3">CGMCC 4.1641</strain>
    </source>
</reference>
<accession>A0ABW0AAU2</accession>
<dbReference type="PANTHER" id="PTHR43415">
    <property type="entry name" value="SPERMIDINE N(1)-ACETYLTRANSFERASE"/>
    <property type="match status" value="1"/>
</dbReference>
<dbReference type="EMBL" id="JBHSKJ010000034">
    <property type="protein sequence ID" value="MFC5149886.1"/>
    <property type="molecule type" value="Genomic_DNA"/>
</dbReference>
<feature type="domain" description="N-acetyltransferase" evidence="1">
    <location>
        <begin position="7"/>
        <end position="171"/>
    </location>
</feature>
<comment type="caution">
    <text evidence="2">The sequence shown here is derived from an EMBL/GenBank/DDBJ whole genome shotgun (WGS) entry which is preliminary data.</text>
</comment>
<dbReference type="PANTHER" id="PTHR43415:SF3">
    <property type="entry name" value="GNAT-FAMILY ACETYLTRANSFERASE"/>
    <property type="match status" value="1"/>
</dbReference>
<keyword evidence="2" id="KW-0012">Acyltransferase</keyword>
<dbReference type="InterPro" id="IPR016181">
    <property type="entry name" value="Acyl_CoA_acyltransferase"/>
</dbReference>
<dbReference type="GO" id="GO:0016746">
    <property type="term" value="F:acyltransferase activity"/>
    <property type="evidence" value="ECO:0007669"/>
    <property type="project" value="UniProtKB-KW"/>
</dbReference>
<protein>
    <submittedName>
        <fullName evidence="2">GNAT family N-acetyltransferase</fullName>
        <ecNumber evidence="2">2.3.-.-</ecNumber>
    </submittedName>
</protein>
<dbReference type="InterPro" id="IPR000182">
    <property type="entry name" value="GNAT_dom"/>
</dbReference>
<evidence type="ECO:0000313" key="2">
    <source>
        <dbReference type="EMBL" id="MFC5149886.1"/>
    </source>
</evidence>
<dbReference type="SUPFAM" id="SSF55729">
    <property type="entry name" value="Acyl-CoA N-acyltransferases (Nat)"/>
    <property type="match status" value="1"/>
</dbReference>
<name>A0ABW0AAU2_9ACTN</name>
<keyword evidence="3" id="KW-1185">Reference proteome</keyword>
<dbReference type="Proteomes" id="UP001596222">
    <property type="component" value="Unassembled WGS sequence"/>
</dbReference>
<dbReference type="EC" id="2.3.-.-" evidence="2"/>
<keyword evidence="2" id="KW-0808">Transferase</keyword>
<sequence length="174" mass="20062">MLTGDLVRLRAFEPSDAELIWRWNNDPEVGRWMFGGYPESAAQIARRFEELPRNSYAGTFLGIEPLDAPRLIGSVRLRDAAPETGAAELDLRIGDKDYWGRGYATDTMRVICRYGFEDMRLYRIALTVVADNVPARRVYEKVGFVEEGRRRECFRRGGKWHDMIIMGLLEGELR</sequence>